<organism evidence="2 3">
    <name type="scientific">Inhella proteolytica</name>
    <dbReference type="NCBI Taxonomy" id="2795029"/>
    <lineage>
        <taxon>Bacteria</taxon>
        <taxon>Pseudomonadati</taxon>
        <taxon>Pseudomonadota</taxon>
        <taxon>Betaproteobacteria</taxon>
        <taxon>Burkholderiales</taxon>
        <taxon>Sphaerotilaceae</taxon>
        <taxon>Inhella</taxon>
    </lineage>
</organism>
<keyword evidence="3" id="KW-1185">Reference proteome</keyword>
<reference evidence="2" key="1">
    <citation type="submission" date="2020-12" db="EMBL/GenBank/DDBJ databases">
        <title>The genome sequence of Inhella sp. 1Y17.</title>
        <authorList>
            <person name="Liu Y."/>
        </authorList>
    </citation>
    <scope>NUCLEOTIDE SEQUENCE</scope>
    <source>
        <strain evidence="2">1Y17</strain>
    </source>
</reference>
<feature type="chain" id="PRO_5044497536" description="Lipoprotein" evidence="1">
    <location>
        <begin position="20"/>
        <end position="107"/>
    </location>
</feature>
<evidence type="ECO:0000313" key="2">
    <source>
        <dbReference type="EMBL" id="MBH9579225.1"/>
    </source>
</evidence>
<gene>
    <name evidence="2" type="ORF">I7X39_20210</name>
</gene>
<dbReference type="RefSeq" id="WP_198112991.1">
    <property type="nucleotide sequence ID" value="NZ_JAEDAK010000019.1"/>
</dbReference>
<dbReference type="EMBL" id="JAEDAK010000019">
    <property type="protein sequence ID" value="MBH9579225.1"/>
    <property type="molecule type" value="Genomic_DNA"/>
</dbReference>
<name>A0A931JAV4_9BURK</name>
<sequence>MRRTAALAAVLLLTACAYPRTVSVYDAECQVERRKMVLEVAEYHRVRGCVNEGCVAQLVFEGAVLATSTVISGSIVLVGNIVYWLEQRRGCPEVVVPAASSASAVGR</sequence>
<dbReference type="PROSITE" id="PS51257">
    <property type="entry name" value="PROKAR_LIPOPROTEIN"/>
    <property type="match status" value="1"/>
</dbReference>
<dbReference type="Proteomes" id="UP000613266">
    <property type="component" value="Unassembled WGS sequence"/>
</dbReference>
<comment type="caution">
    <text evidence="2">The sequence shown here is derived from an EMBL/GenBank/DDBJ whole genome shotgun (WGS) entry which is preliminary data.</text>
</comment>
<protein>
    <recommendedName>
        <fullName evidence="4">Lipoprotein</fullName>
    </recommendedName>
</protein>
<evidence type="ECO:0000313" key="3">
    <source>
        <dbReference type="Proteomes" id="UP000613266"/>
    </source>
</evidence>
<feature type="signal peptide" evidence="1">
    <location>
        <begin position="1"/>
        <end position="19"/>
    </location>
</feature>
<dbReference type="AlphaFoldDB" id="A0A931JAV4"/>
<keyword evidence="1" id="KW-0732">Signal</keyword>
<proteinExistence type="predicted"/>
<evidence type="ECO:0000256" key="1">
    <source>
        <dbReference type="SAM" id="SignalP"/>
    </source>
</evidence>
<accession>A0A931JAV4</accession>
<evidence type="ECO:0008006" key="4">
    <source>
        <dbReference type="Google" id="ProtNLM"/>
    </source>
</evidence>